<protein>
    <recommendedName>
        <fullName evidence="3">DUF2116 family Zn-ribbon domain-containing protein</fullName>
    </recommendedName>
</protein>
<name>A0ABP8WZ50_9ACTN</name>
<gene>
    <name evidence="1" type="ORF">GCM10023349_11110</name>
</gene>
<dbReference type="RefSeq" id="WP_345520084.1">
    <property type="nucleotide sequence ID" value="NZ_BAABKM010000002.1"/>
</dbReference>
<reference evidence="2" key="1">
    <citation type="journal article" date="2019" name="Int. J. Syst. Evol. Microbiol.">
        <title>The Global Catalogue of Microorganisms (GCM) 10K type strain sequencing project: providing services to taxonomists for standard genome sequencing and annotation.</title>
        <authorList>
            <consortium name="The Broad Institute Genomics Platform"/>
            <consortium name="The Broad Institute Genome Sequencing Center for Infectious Disease"/>
            <person name="Wu L."/>
            <person name="Ma J."/>
        </authorList>
    </citation>
    <scope>NUCLEOTIDE SEQUENCE [LARGE SCALE GENOMIC DNA]</scope>
    <source>
        <strain evidence="2">JCM 18531</strain>
    </source>
</reference>
<evidence type="ECO:0000313" key="1">
    <source>
        <dbReference type="EMBL" id="GAA4697102.1"/>
    </source>
</evidence>
<sequence>MHLILCAACGTRFDAVRCDAAACSDRCRARLSRERRATAEDAERERAASLLSSLAAVARLLPAD</sequence>
<keyword evidence="2" id="KW-1185">Reference proteome</keyword>
<dbReference type="EMBL" id="BAABKM010000002">
    <property type="protein sequence ID" value="GAA4697102.1"/>
    <property type="molecule type" value="Genomic_DNA"/>
</dbReference>
<proteinExistence type="predicted"/>
<evidence type="ECO:0008006" key="3">
    <source>
        <dbReference type="Google" id="ProtNLM"/>
    </source>
</evidence>
<organism evidence="1 2">
    <name type="scientific">Nocardioides conyzicola</name>
    <dbReference type="NCBI Taxonomy" id="1651781"/>
    <lineage>
        <taxon>Bacteria</taxon>
        <taxon>Bacillati</taxon>
        <taxon>Actinomycetota</taxon>
        <taxon>Actinomycetes</taxon>
        <taxon>Propionibacteriales</taxon>
        <taxon>Nocardioidaceae</taxon>
        <taxon>Nocardioides</taxon>
    </lineage>
</organism>
<evidence type="ECO:0000313" key="2">
    <source>
        <dbReference type="Proteomes" id="UP001499974"/>
    </source>
</evidence>
<dbReference type="Proteomes" id="UP001499974">
    <property type="component" value="Unassembled WGS sequence"/>
</dbReference>
<accession>A0ABP8WZ50</accession>
<comment type="caution">
    <text evidence="1">The sequence shown here is derived from an EMBL/GenBank/DDBJ whole genome shotgun (WGS) entry which is preliminary data.</text>
</comment>